<proteinExistence type="predicted"/>
<dbReference type="Proteomes" id="UP001276659">
    <property type="component" value="Unassembled WGS sequence"/>
</dbReference>
<gene>
    <name evidence="2" type="ORF">OEA41_010298</name>
</gene>
<organism evidence="2 3">
    <name type="scientific">Lepraria neglecta</name>
    <dbReference type="NCBI Taxonomy" id="209136"/>
    <lineage>
        <taxon>Eukaryota</taxon>
        <taxon>Fungi</taxon>
        <taxon>Dikarya</taxon>
        <taxon>Ascomycota</taxon>
        <taxon>Pezizomycotina</taxon>
        <taxon>Lecanoromycetes</taxon>
        <taxon>OSLEUM clade</taxon>
        <taxon>Lecanoromycetidae</taxon>
        <taxon>Lecanorales</taxon>
        <taxon>Lecanorineae</taxon>
        <taxon>Stereocaulaceae</taxon>
        <taxon>Lepraria</taxon>
    </lineage>
</organism>
<name>A0AAE0DDN8_9LECA</name>
<reference evidence="2" key="1">
    <citation type="submission" date="2022-11" db="EMBL/GenBank/DDBJ databases">
        <title>Chromosomal genome sequence assembly and mating type (MAT) locus characterization of the leprose asexual lichenized fungus Lepraria neglecta (Nyl.) Erichsen.</title>
        <authorList>
            <person name="Allen J.L."/>
            <person name="Pfeffer B."/>
        </authorList>
    </citation>
    <scope>NUCLEOTIDE SEQUENCE</scope>
    <source>
        <strain evidence="2">Allen 5258</strain>
    </source>
</reference>
<keyword evidence="3" id="KW-1185">Reference proteome</keyword>
<feature type="region of interest" description="Disordered" evidence="1">
    <location>
        <begin position="20"/>
        <end position="74"/>
    </location>
</feature>
<comment type="caution">
    <text evidence="2">The sequence shown here is derived from an EMBL/GenBank/DDBJ whole genome shotgun (WGS) entry which is preliminary data.</text>
</comment>
<accession>A0AAE0DDN8</accession>
<dbReference type="AlphaFoldDB" id="A0AAE0DDN8"/>
<protein>
    <submittedName>
        <fullName evidence="2">Uncharacterized protein</fullName>
    </submittedName>
</protein>
<evidence type="ECO:0000313" key="2">
    <source>
        <dbReference type="EMBL" id="KAK3167172.1"/>
    </source>
</evidence>
<evidence type="ECO:0000313" key="3">
    <source>
        <dbReference type="Proteomes" id="UP001276659"/>
    </source>
</evidence>
<evidence type="ECO:0000256" key="1">
    <source>
        <dbReference type="SAM" id="MobiDB-lite"/>
    </source>
</evidence>
<sequence>MSRRAFTTYVSKHMEQIALPALPRNVEPDSETKSDAGASLGHASPRFPSVADLENHPGRSSSWERGKTAAPSIEQPISSGVKSLFSKLQSPIKGQKSEDDVSSECGHDFHMAVPLWSPARKDRLPFQALLDTCMDDNILRSAVYQLGLEPHVLPPEERLNKALSGETVEVAEVVQPKWHFLGLQGRVRFVDAKFRVVEELPAEHIDMELGPLGRQGTKEEKKRRLKYIGMPRILLATTKTFEVGFSGEEG</sequence>
<feature type="compositionally biased region" description="Basic and acidic residues" evidence="1">
    <location>
        <begin position="53"/>
        <end position="67"/>
    </location>
</feature>
<dbReference type="EMBL" id="JASNWA010000011">
    <property type="protein sequence ID" value="KAK3167172.1"/>
    <property type="molecule type" value="Genomic_DNA"/>
</dbReference>